<accession>A0A7L1VQF7</accession>
<feature type="non-terminal residue" evidence="3">
    <location>
        <position position="1"/>
    </location>
</feature>
<reference evidence="3 4" key="1">
    <citation type="submission" date="2019-09" db="EMBL/GenBank/DDBJ databases">
        <title>Bird 10,000 Genomes (B10K) Project - Family phase.</title>
        <authorList>
            <person name="Zhang G."/>
        </authorList>
    </citation>
    <scope>NUCLEOTIDE SEQUENCE [LARGE SCALE GENOMIC DNA]</scope>
    <source>
        <strain evidence="3">B10K-DU-002-25</strain>
        <tissue evidence="3">Muscle</tissue>
    </source>
</reference>
<evidence type="ECO:0000259" key="2">
    <source>
        <dbReference type="Pfam" id="PF02518"/>
    </source>
</evidence>
<dbReference type="Gene3D" id="3.30.565.10">
    <property type="entry name" value="Histidine kinase-like ATPase, C-terminal domain"/>
    <property type="match status" value="1"/>
</dbReference>
<dbReference type="InterPro" id="IPR036890">
    <property type="entry name" value="HATPase_C_sf"/>
</dbReference>
<gene>
    <name evidence="3" type="primary">Top2a</name>
    <name evidence="3" type="ORF">SITEUR_R05861</name>
</gene>
<organism evidence="3 4">
    <name type="scientific">Sitta europaea</name>
    <name type="common">Eurasian nuthatch</name>
    <dbReference type="NCBI Taxonomy" id="50251"/>
    <lineage>
        <taxon>Eukaryota</taxon>
        <taxon>Metazoa</taxon>
        <taxon>Chordata</taxon>
        <taxon>Craniata</taxon>
        <taxon>Vertebrata</taxon>
        <taxon>Euteleostomi</taxon>
        <taxon>Archelosauria</taxon>
        <taxon>Archosauria</taxon>
        <taxon>Dinosauria</taxon>
        <taxon>Saurischia</taxon>
        <taxon>Theropoda</taxon>
        <taxon>Coelurosauria</taxon>
        <taxon>Aves</taxon>
        <taxon>Neognathae</taxon>
        <taxon>Neoaves</taxon>
        <taxon>Telluraves</taxon>
        <taxon>Australaves</taxon>
        <taxon>Passeriformes</taxon>
        <taxon>Sittidae</taxon>
        <taxon>Sitta</taxon>
    </lineage>
</organism>
<dbReference type="InterPro" id="IPR050634">
    <property type="entry name" value="DNA_Topoisomerase_II"/>
</dbReference>
<evidence type="ECO:0000256" key="1">
    <source>
        <dbReference type="ARBA" id="ARBA00023125"/>
    </source>
</evidence>
<keyword evidence="1" id="KW-0238">DNA-binding</keyword>
<dbReference type="Pfam" id="PF02518">
    <property type="entry name" value="HATPase_c"/>
    <property type="match status" value="1"/>
</dbReference>
<protein>
    <submittedName>
        <fullName evidence="3">TOP2A topoisomerase</fullName>
    </submittedName>
</protein>
<dbReference type="PANTHER" id="PTHR10169:SF61">
    <property type="entry name" value="DNA TOPOISOMERASE 2-ALPHA"/>
    <property type="match status" value="1"/>
</dbReference>
<keyword evidence="4" id="KW-1185">Reference proteome</keyword>
<feature type="non-terminal residue" evidence="3">
    <location>
        <position position="134"/>
    </location>
</feature>
<dbReference type="SUPFAM" id="SSF55874">
    <property type="entry name" value="ATPase domain of HSP90 chaperone/DNA topoisomerase II/histidine kinase"/>
    <property type="match status" value="1"/>
</dbReference>
<dbReference type="InterPro" id="IPR003594">
    <property type="entry name" value="HATPase_dom"/>
</dbReference>
<dbReference type="GO" id="GO:0005634">
    <property type="term" value="C:nucleus"/>
    <property type="evidence" value="ECO:0007669"/>
    <property type="project" value="TreeGrafter"/>
</dbReference>
<name>A0A7L1VQF7_SITEU</name>
<dbReference type="PANTHER" id="PTHR10169">
    <property type="entry name" value="DNA TOPOISOMERASE/GYRASE"/>
    <property type="match status" value="1"/>
</dbReference>
<feature type="domain" description="Histidine kinase/HSP90-like ATPase" evidence="2">
    <location>
        <begin position="22"/>
        <end position="117"/>
    </location>
</feature>
<dbReference type="GO" id="GO:0003677">
    <property type="term" value="F:DNA binding"/>
    <property type="evidence" value="ECO:0007669"/>
    <property type="project" value="UniProtKB-KW"/>
</dbReference>
<dbReference type="Proteomes" id="UP000583915">
    <property type="component" value="Unassembled WGS sequence"/>
</dbReference>
<proteinExistence type="predicted"/>
<dbReference type="PRINTS" id="PR00418">
    <property type="entry name" value="TPI2FAMILY"/>
</dbReference>
<dbReference type="GO" id="GO:0000819">
    <property type="term" value="P:sister chromatid segregation"/>
    <property type="evidence" value="ECO:0007669"/>
    <property type="project" value="TreeGrafter"/>
</dbReference>
<dbReference type="AlphaFoldDB" id="A0A7L1VQF7"/>
<sequence>QQMGVYDEGVGLNCRDVTFVPGLYKIFDEILVNAADNKQRDKNMSCIKITIDVENNTISVWNNGKGIPVVEHKVEKVYVPALIFGQLLTSSNYDDNEKKVTGGRNGYGAKLCNIFSTKFTVETGCREYKKLFKQ</sequence>
<dbReference type="CDD" id="cd16930">
    <property type="entry name" value="HATPase_TopII-like"/>
    <property type="match status" value="1"/>
</dbReference>
<dbReference type="GO" id="GO:0000712">
    <property type="term" value="P:resolution of meiotic recombination intermediates"/>
    <property type="evidence" value="ECO:0007669"/>
    <property type="project" value="TreeGrafter"/>
</dbReference>
<keyword evidence="3" id="KW-0413">Isomerase</keyword>
<dbReference type="GO" id="GO:0016853">
    <property type="term" value="F:isomerase activity"/>
    <property type="evidence" value="ECO:0007669"/>
    <property type="project" value="UniProtKB-KW"/>
</dbReference>
<comment type="caution">
    <text evidence="3">The sequence shown here is derived from an EMBL/GenBank/DDBJ whole genome shotgun (WGS) entry which is preliminary data.</text>
</comment>
<evidence type="ECO:0000313" key="3">
    <source>
        <dbReference type="EMBL" id="NXO87592.1"/>
    </source>
</evidence>
<evidence type="ECO:0000313" key="4">
    <source>
        <dbReference type="Proteomes" id="UP000583915"/>
    </source>
</evidence>
<dbReference type="EMBL" id="VXBS01010240">
    <property type="protein sequence ID" value="NXO87592.1"/>
    <property type="molecule type" value="Genomic_DNA"/>
</dbReference>